<gene>
    <name evidence="2" type="ORF">GBAR_LOCUS19283</name>
</gene>
<comment type="caution">
    <text evidence="2">The sequence shown here is derived from an EMBL/GenBank/DDBJ whole genome shotgun (WGS) entry which is preliminary data.</text>
</comment>
<dbReference type="AlphaFoldDB" id="A0AA35WVD2"/>
<proteinExistence type="predicted"/>
<sequence>MWSVDGNIYYLGESHVILFVIAIIVGLITLPYTLVLLFIQCLRRRSNMKVLFWVNKLKPFFDAYTGPYKDNYHFWTGFLLVVRIGLFMIIAVDTHNSQLRNITLIIATTSVLFVITRPGIYKNWTLNVIEVFIYANLTVLAVGTAYTAGLNHSNNTIIVVCVGSVFLLFCGIVVYHILKKLSVTRRWGLMKVWLLDRRWPWMKKKQIRSLILPYVDPDNDEDLSSSDSELDPIL</sequence>
<name>A0AA35WVD2_GEOBA</name>
<reference evidence="2" key="1">
    <citation type="submission" date="2023-03" db="EMBL/GenBank/DDBJ databases">
        <authorList>
            <person name="Steffen K."/>
            <person name="Cardenas P."/>
        </authorList>
    </citation>
    <scope>NUCLEOTIDE SEQUENCE</scope>
</reference>
<feature type="transmembrane region" description="Helical" evidence="1">
    <location>
        <begin position="128"/>
        <end position="150"/>
    </location>
</feature>
<dbReference type="Proteomes" id="UP001174909">
    <property type="component" value="Unassembled WGS sequence"/>
</dbReference>
<feature type="transmembrane region" description="Helical" evidence="1">
    <location>
        <begin position="156"/>
        <end position="178"/>
    </location>
</feature>
<feature type="transmembrane region" description="Helical" evidence="1">
    <location>
        <begin position="16"/>
        <end position="39"/>
    </location>
</feature>
<feature type="transmembrane region" description="Helical" evidence="1">
    <location>
        <begin position="72"/>
        <end position="92"/>
    </location>
</feature>
<organism evidence="2 3">
    <name type="scientific">Geodia barretti</name>
    <name type="common">Barrett's horny sponge</name>
    <dbReference type="NCBI Taxonomy" id="519541"/>
    <lineage>
        <taxon>Eukaryota</taxon>
        <taxon>Metazoa</taxon>
        <taxon>Porifera</taxon>
        <taxon>Demospongiae</taxon>
        <taxon>Heteroscleromorpha</taxon>
        <taxon>Tetractinellida</taxon>
        <taxon>Astrophorina</taxon>
        <taxon>Geodiidae</taxon>
        <taxon>Geodia</taxon>
    </lineage>
</organism>
<evidence type="ECO:0000313" key="2">
    <source>
        <dbReference type="EMBL" id="CAI8034209.1"/>
    </source>
</evidence>
<keyword evidence="1" id="KW-0812">Transmembrane</keyword>
<feature type="non-terminal residue" evidence="2">
    <location>
        <position position="234"/>
    </location>
</feature>
<evidence type="ECO:0000313" key="3">
    <source>
        <dbReference type="Proteomes" id="UP001174909"/>
    </source>
</evidence>
<evidence type="ECO:0000256" key="1">
    <source>
        <dbReference type="SAM" id="Phobius"/>
    </source>
</evidence>
<keyword evidence="1" id="KW-1133">Transmembrane helix</keyword>
<accession>A0AA35WVD2</accession>
<keyword evidence="1" id="KW-0472">Membrane</keyword>
<protein>
    <submittedName>
        <fullName evidence="2">Uncharacterized protein</fullName>
    </submittedName>
</protein>
<feature type="transmembrane region" description="Helical" evidence="1">
    <location>
        <begin position="98"/>
        <end position="116"/>
    </location>
</feature>
<keyword evidence="3" id="KW-1185">Reference proteome</keyword>
<dbReference type="EMBL" id="CASHTH010002716">
    <property type="protein sequence ID" value="CAI8034209.1"/>
    <property type="molecule type" value="Genomic_DNA"/>
</dbReference>